<feature type="modified residue" description="4-aspartylphosphate" evidence="3">
    <location>
        <position position="58"/>
    </location>
</feature>
<name>A0ABR9RN13_9FIRM</name>
<dbReference type="Pfam" id="PF04397">
    <property type="entry name" value="LytTR"/>
    <property type="match status" value="1"/>
</dbReference>
<dbReference type="Pfam" id="PF00072">
    <property type="entry name" value="Response_reg"/>
    <property type="match status" value="1"/>
</dbReference>
<dbReference type="PROSITE" id="PS50110">
    <property type="entry name" value="RESPONSE_REGULATORY"/>
    <property type="match status" value="1"/>
</dbReference>
<keyword evidence="7" id="KW-1185">Reference proteome</keyword>
<protein>
    <recommendedName>
        <fullName evidence="1">Stage 0 sporulation protein A homolog</fullName>
    </recommendedName>
</protein>
<comment type="caution">
    <text evidence="6">The sequence shown here is derived from an EMBL/GenBank/DDBJ whole genome shotgun (WGS) entry which is preliminary data.</text>
</comment>
<dbReference type="SMART" id="SM00448">
    <property type="entry name" value="REC"/>
    <property type="match status" value="1"/>
</dbReference>
<evidence type="ECO:0000313" key="6">
    <source>
        <dbReference type="EMBL" id="MBE5064379.1"/>
    </source>
</evidence>
<dbReference type="EMBL" id="JADCKL010000020">
    <property type="protein sequence ID" value="MBE5064379.1"/>
    <property type="molecule type" value="Genomic_DNA"/>
</dbReference>
<evidence type="ECO:0000256" key="2">
    <source>
        <dbReference type="ARBA" id="ARBA00024867"/>
    </source>
</evidence>
<sequence>MVHIALIEDDKNMQAIIKNCMEREIRESEKVEIDVFGEAENFQKSLMEGKEYHIVFSDVELGSMNGIALAKVLREKWPEIYVIFVTAYSEYAVESYELDAYQYILKEHMEERLPVILRKVLNKIERERKRFRILKQEDGKEKVFYKDIIYIMKAKAAKYVRYITKNGEYRERNTLETVIRELNDDDFLKVDRSCIVNIKHIYKIKGNVIFMTDGTQIPVSRGHLTKVKREINLRWSRE</sequence>
<evidence type="ECO:0000259" key="4">
    <source>
        <dbReference type="PROSITE" id="PS50110"/>
    </source>
</evidence>
<feature type="domain" description="Response regulatory" evidence="4">
    <location>
        <begin position="3"/>
        <end position="121"/>
    </location>
</feature>
<dbReference type="InterPro" id="IPR011006">
    <property type="entry name" value="CheY-like_superfamily"/>
</dbReference>
<dbReference type="PROSITE" id="PS50930">
    <property type="entry name" value="HTH_LYTTR"/>
    <property type="match status" value="1"/>
</dbReference>
<evidence type="ECO:0000313" key="7">
    <source>
        <dbReference type="Proteomes" id="UP000758652"/>
    </source>
</evidence>
<dbReference type="InterPro" id="IPR001789">
    <property type="entry name" value="Sig_transdc_resp-reg_receiver"/>
</dbReference>
<dbReference type="InterPro" id="IPR007492">
    <property type="entry name" value="LytTR_DNA-bd_dom"/>
</dbReference>
<dbReference type="SUPFAM" id="SSF52172">
    <property type="entry name" value="CheY-like"/>
    <property type="match status" value="1"/>
</dbReference>
<comment type="function">
    <text evidence="2">May play the central regulatory role in sporulation. It may be an element of the effector pathway responsible for the activation of sporulation genes in response to nutritional stress. Spo0A may act in concert with spo0H (a sigma factor) to control the expression of some genes that are critical to the sporulation process.</text>
</comment>
<dbReference type="InterPro" id="IPR046947">
    <property type="entry name" value="LytR-like"/>
</dbReference>
<dbReference type="PANTHER" id="PTHR37299:SF1">
    <property type="entry name" value="STAGE 0 SPORULATION PROTEIN A HOMOLOG"/>
    <property type="match status" value="1"/>
</dbReference>
<dbReference type="SMART" id="SM00850">
    <property type="entry name" value="LytTR"/>
    <property type="match status" value="1"/>
</dbReference>
<organism evidence="6 7">
    <name type="scientific">Claveliimonas monacensis</name>
    <dbReference type="NCBI Taxonomy" id="2779351"/>
    <lineage>
        <taxon>Bacteria</taxon>
        <taxon>Bacillati</taxon>
        <taxon>Bacillota</taxon>
        <taxon>Clostridia</taxon>
        <taxon>Lachnospirales</taxon>
        <taxon>Lachnospiraceae</taxon>
        <taxon>Claveliimonas</taxon>
    </lineage>
</organism>
<keyword evidence="3" id="KW-0597">Phosphoprotein</keyword>
<evidence type="ECO:0000259" key="5">
    <source>
        <dbReference type="PROSITE" id="PS50930"/>
    </source>
</evidence>
<dbReference type="Gene3D" id="2.40.50.1020">
    <property type="entry name" value="LytTr DNA-binding domain"/>
    <property type="match status" value="1"/>
</dbReference>
<evidence type="ECO:0000256" key="1">
    <source>
        <dbReference type="ARBA" id="ARBA00018672"/>
    </source>
</evidence>
<gene>
    <name evidence="6" type="ORF">INF30_14080</name>
</gene>
<proteinExistence type="predicted"/>
<evidence type="ECO:0000256" key="3">
    <source>
        <dbReference type="PROSITE-ProRule" id="PRU00169"/>
    </source>
</evidence>
<accession>A0ABR9RN13</accession>
<dbReference type="Proteomes" id="UP000758652">
    <property type="component" value="Unassembled WGS sequence"/>
</dbReference>
<dbReference type="RefSeq" id="WP_226395672.1">
    <property type="nucleotide sequence ID" value="NZ_JADCKL010000020.1"/>
</dbReference>
<dbReference type="PANTHER" id="PTHR37299">
    <property type="entry name" value="TRANSCRIPTIONAL REGULATOR-RELATED"/>
    <property type="match status" value="1"/>
</dbReference>
<reference evidence="6 7" key="1">
    <citation type="submission" date="2020-10" db="EMBL/GenBank/DDBJ databases">
        <title>ChiBAC.</title>
        <authorList>
            <person name="Zenner C."/>
            <person name="Hitch T.C.A."/>
            <person name="Clavel T."/>
        </authorList>
    </citation>
    <scope>NUCLEOTIDE SEQUENCE [LARGE SCALE GENOMIC DNA]</scope>
    <source>
        <strain evidence="6 7">DSM 108991</strain>
    </source>
</reference>
<dbReference type="Gene3D" id="3.40.50.2300">
    <property type="match status" value="1"/>
</dbReference>
<feature type="domain" description="HTH LytTR-type" evidence="5">
    <location>
        <begin position="145"/>
        <end position="233"/>
    </location>
</feature>